<comment type="caution">
    <text evidence="2">The sequence shown here is derived from an EMBL/GenBank/DDBJ whole genome shotgun (WGS) entry which is preliminary data.</text>
</comment>
<keyword evidence="3" id="KW-1185">Reference proteome</keyword>
<feature type="region of interest" description="Disordered" evidence="1">
    <location>
        <begin position="33"/>
        <end position="66"/>
    </location>
</feature>
<feature type="non-terminal residue" evidence="2">
    <location>
        <position position="119"/>
    </location>
</feature>
<evidence type="ECO:0000313" key="2">
    <source>
        <dbReference type="EMBL" id="MCL3998899.1"/>
    </source>
</evidence>
<name>A0ABT0P590_9ACTN</name>
<reference evidence="2 3" key="1">
    <citation type="submission" date="2022-05" db="EMBL/GenBank/DDBJ databases">
        <title>Genome Resource of Streptomyces lavenduligriseus GA1-1, a Strain with Broad-Spectrum Antifungal Activity against Phytopathogenic Fungi.</title>
        <authorList>
            <person name="Qi D."/>
        </authorList>
    </citation>
    <scope>NUCLEOTIDE SEQUENCE [LARGE SCALE GENOMIC DNA]</scope>
    <source>
        <strain evidence="2 3">GA1-1</strain>
    </source>
</reference>
<feature type="compositionally biased region" description="Low complexity" evidence="1">
    <location>
        <begin position="33"/>
        <end position="49"/>
    </location>
</feature>
<evidence type="ECO:0000313" key="3">
    <source>
        <dbReference type="Proteomes" id="UP001202052"/>
    </source>
</evidence>
<dbReference type="Proteomes" id="UP001202052">
    <property type="component" value="Unassembled WGS sequence"/>
</dbReference>
<proteinExistence type="predicted"/>
<gene>
    <name evidence="2" type="ORF">M4438_36315</name>
</gene>
<evidence type="ECO:0000256" key="1">
    <source>
        <dbReference type="SAM" id="MobiDB-lite"/>
    </source>
</evidence>
<dbReference type="EMBL" id="JAMCCK010000095">
    <property type="protein sequence ID" value="MCL3998899.1"/>
    <property type="molecule type" value="Genomic_DNA"/>
</dbReference>
<organism evidence="2 3">
    <name type="scientific">Streptomyces lavenduligriseus</name>
    <dbReference type="NCBI Taxonomy" id="67315"/>
    <lineage>
        <taxon>Bacteria</taxon>
        <taxon>Bacillati</taxon>
        <taxon>Actinomycetota</taxon>
        <taxon>Actinomycetes</taxon>
        <taxon>Kitasatosporales</taxon>
        <taxon>Streptomycetaceae</taxon>
        <taxon>Streptomyces</taxon>
    </lineage>
</organism>
<accession>A0ABT0P590</accession>
<protein>
    <submittedName>
        <fullName evidence="2">Uncharacterized protein</fullName>
    </submittedName>
</protein>
<sequence>MSSVERPRAGRLLGLIAVLLAVFTVVLAPRASAAPTPAPSASVPSQSAADPNGLVKKSKDGGDGLLQPFNVTDKAGVPISAYSVKTDTGGWTDIDLKVWNVVTQLLFGFSKWVIGFTCW</sequence>